<protein>
    <submittedName>
        <fullName evidence="2">Uncharacterized protein</fullName>
    </submittedName>
</protein>
<keyword evidence="1" id="KW-0472">Membrane</keyword>
<keyword evidence="1" id="KW-0812">Transmembrane</keyword>
<feature type="transmembrane region" description="Helical" evidence="1">
    <location>
        <begin position="20"/>
        <end position="43"/>
    </location>
</feature>
<evidence type="ECO:0000256" key="1">
    <source>
        <dbReference type="SAM" id="Phobius"/>
    </source>
</evidence>
<evidence type="ECO:0000313" key="3">
    <source>
        <dbReference type="Proteomes" id="UP000245802"/>
    </source>
</evidence>
<feature type="transmembrane region" description="Helical" evidence="1">
    <location>
        <begin position="195"/>
        <end position="215"/>
    </location>
</feature>
<accession>A0A2Z3H504</accession>
<reference evidence="2 3" key="1">
    <citation type="submission" date="2018-01" db="EMBL/GenBank/DDBJ databases">
        <title>G. obscuriglobus.</title>
        <authorList>
            <person name="Franke J."/>
            <person name="Blomberg W."/>
            <person name="Selmecki A."/>
        </authorList>
    </citation>
    <scope>NUCLEOTIDE SEQUENCE [LARGE SCALE GENOMIC DNA]</scope>
    <source>
        <strain evidence="2 3">DSM 5831</strain>
    </source>
</reference>
<keyword evidence="3" id="KW-1185">Reference proteome</keyword>
<evidence type="ECO:0000313" key="2">
    <source>
        <dbReference type="EMBL" id="AWM38757.1"/>
    </source>
</evidence>
<name>A0A2Z3H504_9BACT</name>
<dbReference type="AlphaFoldDB" id="A0A2Z3H504"/>
<gene>
    <name evidence="2" type="ORF">C1280_18370</name>
</gene>
<feature type="transmembrane region" description="Helical" evidence="1">
    <location>
        <begin position="100"/>
        <end position="121"/>
    </location>
</feature>
<dbReference type="OrthoDB" id="247793at2"/>
<proteinExistence type="predicted"/>
<sequence>MNLLLEQLRHWRRTERLIRVVWGGARLVAILGTVLALACFADWTADRYLGSETWRRVLSATWVFAPTAPTAEERWFSDHMRLAHGFRPPPAAVIDDTPGWMHAGMTFGQLALALGLTYWLLVRPWLRTPPIDDLAQHAEKAIPAFGHRLVTAIQLNRPAARTHGMSPALIAAVTREAGQLAAAHNLLQLVDYRRLGFALLVAAPVLIGWTVFGLAKPALAGVLLRRQLLVSAEIPRSIQLKNVSEEVWPIGAEVQVRYEVTGAYPRPWFTDRLRAELGFALPPPTAGFSGRLRVEPDGQPEETYDLVYEKEVPGKPGAAYFVTKLPPSSINFGFSARLDSGRTRETGRVRFEGRPQLSPDGDALTAELWLPKFLGTQPDGGPFVRRTDGWVRGDVSDALPLAQIRVDAKFNKPVRSARLVPILREGARERDFVPSAGDNFQLPRDIDTDRRSAVWLFPTNEKLIGYRIELTDDRGFTNEVPIRRTVRMLEDRPPAVALLPESTRHPDPENYHGTSTAKLAHEWGDRFPLAEGGRVMVVYSARSEQGVGRAAVAYRVIPKGVAPDAMPPEWQQVQHPRQDWNWPENKKVFKRLPLKPVTANLAAVGNYVPDLGLFEKSWQGLSKFDQFKVNVEFYSQPSPNPEAEPAGLEAGGRYMFEIDGLQKTVPDGSGGFTTAKLEVGDTVELYVEAFDKNPTPGRAPGHSREARRKTVVTGEEAGVAIKMRDEQNRQLQLQLQDKLRELATDQADLFRQTTNAPKEPEKK</sequence>
<dbReference type="Proteomes" id="UP000245802">
    <property type="component" value="Chromosome"/>
</dbReference>
<dbReference type="KEGG" id="gog:C1280_18370"/>
<organism evidence="2 3">
    <name type="scientific">Gemmata obscuriglobus</name>
    <dbReference type="NCBI Taxonomy" id="114"/>
    <lineage>
        <taxon>Bacteria</taxon>
        <taxon>Pseudomonadati</taxon>
        <taxon>Planctomycetota</taxon>
        <taxon>Planctomycetia</taxon>
        <taxon>Gemmatales</taxon>
        <taxon>Gemmataceae</taxon>
        <taxon>Gemmata</taxon>
    </lineage>
</organism>
<dbReference type="RefSeq" id="WP_010047754.1">
    <property type="nucleotide sequence ID" value="NZ_CP025958.1"/>
</dbReference>
<keyword evidence="1" id="KW-1133">Transmembrane helix</keyword>
<dbReference type="EMBL" id="CP025958">
    <property type="protein sequence ID" value="AWM38757.1"/>
    <property type="molecule type" value="Genomic_DNA"/>
</dbReference>